<dbReference type="AlphaFoldDB" id="A0AAV8VB64"/>
<dbReference type="GO" id="GO:0000815">
    <property type="term" value="C:ESCRT III complex"/>
    <property type="evidence" value="ECO:0007669"/>
    <property type="project" value="TreeGrafter"/>
</dbReference>
<dbReference type="InterPro" id="IPR005024">
    <property type="entry name" value="Snf7_fam"/>
</dbReference>
<dbReference type="GO" id="GO:0032511">
    <property type="term" value="P:late endosome to vacuole transport via multivesicular body sorting pathway"/>
    <property type="evidence" value="ECO:0007669"/>
    <property type="project" value="TreeGrafter"/>
</dbReference>
<evidence type="ECO:0000256" key="6">
    <source>
        <dbReference type="ARBA" id="ARBA00023136"/>
    </source>
</evidence>
<evidence type="ECO:0000256" key="7">
    <source>
        <dbReference type="SAM" id="Coils"/>
    </source>
</evidence>
<gene>
    <name evidence="8" type="ORF">NQ315_008341</name>
</gene>
<accession>A0AAV8VB64</accession>
<keyword evidence="4" id="KW-0967">Endosome</keyword>
<keyword evidence="5" id="KW-0653">Protein transport</keyword>
<evidence type="ECO:0008006" key="10">
    <source>
        <dbReference type="Google" id="ProtNLM"/>
    </source>
</evidence>
<comment type="subcellular location">
    <subcellularLocation>
        <location evidence="1">Endosome membrane</location>
    </subcellularLocation>
</comment>
<dbReference type="Proteomes" id="UP001159042">
    <property type="component" value="Unassembled WGS sequence"/>
</dbReference>
<comment type="caution">
    <text evidence="8">The sequence shown here is derived from an EMBL/GenBank/DDBJ whole genome shotgun (WGS) entry which is preliminary data.</text>
</comment>
<evidence type="ECO:0000256" key="3">
    <source>
        <dbReference type="ARBA" id="ARBA00022448"/>
    </source>
</evidence>
<dbReference type="GO" id="GO:0006900">
    <property type="term" value="P:vesicle budding from membrane"/>
    <property type="evidence" value="ECO:0007669"/>
    <property type="project" value="TreeGrafter"/>
</dbReference>
<organism evidence="8 9">
    <name type="scientific">Exocentrus adspersus</name>
    <dbReference type="NCBI Taxonomy" id="1586481"/>
    <lineage>
        <taxon>Eukaryota</taxon>
        <taxon>Metazoa</taxon>
        <taxon>Ecdysozoa</taxon>
        <taxon>Arthropoda</taxon>
        <taxon>Hexapoda</taxon>
        <taxon>Insecta</taxon>
        <taxon>Pterygota</taxon>
        <taxon>Neoptera</taxon>
        <taxon>Endopterygota</taxon>
        <taxon>Coleoptera</taxon>
        <taxon>Polyphaga</taxon>
        <taxon>Cucujiformia</taxon>
        <taxon>Chrysomeloidea</taxon>
        <taxon>Cerambycidae</taxon>
        <taxon>Lamiinae</taxon>
        <taxon>Acanthocinini</taxon>
        <taxon>Exocentrus</taxon>
    </lineage>
</organism>
<keyword evidence="9" id="KW-1185">Reference proteome</keyword>
<feature type="coiled-coil region" evidence="7">
    <location>
        <begin position="17"/>
        <end position="51"/>
    </location>
</feature>
<sequence length="245" mass="28302">MGIIFGKKKQVSRVTEQDRAILQLKQQRDKMKQYQKRIEQTLNSDKELAKKLLSKGQKERAKLLLKKKRFQEQLLIKTDAQLENLEKLTHDIEFAQVELQVVDGLKKGNEALKKVNEALNIEDIESILDDTRQSIDKQNEINELLSGRLTDEDEEAVEQELADIISEQLPEIPSEEPVGHEAITEEPAKGRLHVSRSLTGLVSDYMPSQQLHKDIHHFMKANMQFLQIIHRYITVIANSRAQIHK</sequence>
<evidence type="ECO:0000256" key="4">
    <source>
        <dbReference type="ARBA" id="ARBA00022753"/>
    </source>
</evidence>
<dbReference type="PANTHER" id="PTHR22761">
    <property type="entry name" value="CHARGED MULTIVESICULAR BODY PROTEIN"/>
    <property type="match status" value="1"/>
</dbReference>
<evidence type="ECO:0000313" key="8">
    <source>
        <dbReference type="EMBL" id="KAJ8911156.1"/>
    </source>
</evidence>
<proteinExistence type="inferred from homology"/>
<keyword evidence="3" id="KW-0813">Transport</keyword>
<dbReference type="PANTHER" id="PTHR22761:SF5">
    <property type="entry name" value="CHARGED MULTIVESICULAR BODY PROTEIN 6"/>
    <property type="match status" value="1"/>
</dbReference>
<comment type="similarity">
    <text evidence="2">Belongs to the SNF7 family.</text>
</comment>
<reference evidence="8 9" key="1">
    <citation type="journal article" date="2023" name="Insect Mol. Biol.">
        <title>Genome sequencing provides insights into the evolution of gene families encoding plant cell wall-degrading enzymes in longhorned beetles.</title>
        <authorList>
            <person name="Shin N.R."/>
            <person name="Okamura Y."/>
            <person name="Kirsch R."/>
            <person name="Pauchet Y."/>
        </authorList>
    </citation>
    <scope>NUCLEOTIDE SEQUENCE [LARGE SCALE GENOMIC DNA]</scope>
    <source>
        <strain evidence="8">EAD_L_NR</strain>
    </source>
</reference>
<evidence type="ECO:0000256" key="5">
    <source>
        <dbReference type="ARBA" id="ARBA00022927"/>
    </source>
</evidence>
<dbReference type="Pfam" id="PF03357">
    <property type="entry name" value="Snf7"/>
    <property type="match status" value="1"/>
</dbReference>
<dbReference type="GO" id="GO:0015031">
    <property type="term" value="P:protein transport"/>
    <property type="evidence" value="ECO:0007669"/>
    <property type="project" value="UniProtKB-KW"/>
</dbReference>
<name>A0AAV8VB64_9CUCU</name>
<dbReference type="GO" id="GO:0005771">
    <property type="term" value="C:multivesicular body"/>
    <property type="evidence" value="ECO:0007669"/>
    <property type="project" value="TreeGrafter"/>
</dbReference>
<evidence type="ECO:0000256" key="1">
    <source>
        <dbReference type="ARBA" id="ARBA00004608"/>
    </source>
</evidence>
<evidence type="ECO:0000313" key="9">
    <source>
        <dbReference type="Proteomes" id="UP001159042"/>
    </source>
</evidence>
<keyword evidence="7" id="KW-0175">Coiled coil</keyword>
<keyword evidence="6" id="KW-0472">Membrane</keyword>
<protein>
    <recommendedName>
        <fullName evidence="10">Charged multivesicular body protein 6</fullName>
    </recommendedName>
</protein>
<dbReference type="EMBL" id="JANEYG010000213">
    <property type="protein sequence ID" value="KAJ8911156.1"/>
    <property type="molecule type" value="Genomic_DNA"/>
</dbReference>
<dbReference type="Gene3D" id="6.10.140.1230">
    <property type="match status" value="1"/>
</dbReference>
<evidence type="ECO:0000256" key="2">
    <source>
        <dbReference type="ARBA" id="ARBA00006190"/>
    </source>
</evidence>